<dbReference type="EMBL" id="MEUJ01000002">
    <property type="protein sequence ID" value="OGC41043.1"/>
    <property type="molecule type" value="Genomic_DNA"/>
</dbReference>
<name>A0A1F4U9S3_UNCSA</name>
<dbReference type="InterPro" id="IPR000352">
    <property type="entry name" value="Pep_chain_release_fac_I"/>
</dbReference>
<protein>
    <recommendedName>
        <fullName evidence="4">Prokaryotic-type class I peptide chain release factors domain-containing protein</fullName>
    </recommendedName>
</protein>
<evidence type="ECO:0000259" key="4">
    <source>
        <dbReference type="PROSITE" id="PS00745"/>
    </source>
</evidence>
<dbReference type="Gene3D" id="3.30.160.20">
    <property type="match status" value="1"/>
</dbReference>
<gene>
    <name evidence="5" type="ORF">A2438_02015</name>
</gene>
<feature type="compositionally biased region" description="Basic and acidic residues" evidence="3">
    <location>
        <begin position="94"/>
        <end position="106"/>
    </location>
</feature>
<organism evidence="5 6">
    <name type="scientific">candidate division WOR-1 bacterium RIFOXYC2_FULL_46_14</name>
    <dbReference type="NCBI Taxonomy" id="1802587"/>
    <lineage>
        <taxon>Bacteria</taxon>
        <taxon>Bacillati</taxon>
        <taxon>Saganbacteria</taxon>
    </lineage>
</organism>
<dbReference type="InterPro" id="IPR052405">
    <property type="entry name" value="Mito_Transl_Release_Factor"/>
</dbReference>
<comment type="caution">
    <text evidence="5">The sequence shown here is derived from an EMBL/GenBank/DDBJ whole genome shotgun (WGS) entry which is preliminary data.</text>
</comment>
<comment type="similarity">
    <text evidence="1">Belongs to the prokaryotic/mitochondrial release factor family.</text>
</comment>
<proteinExistence type="inferred from homology"/>
<dbReference type="GO" id="GO:0003747">
    <property type="term" value="F:translation release factor activity"/>
    <property type="evidence" value="ECO:0007669"/>
    <property type="project" value="InterPro"/>
</dbReference>
<sequence length="117" mass="13916">MIRREEVIEKFVRSGGKGGQNVNKVATAVYLKHLPTGIEVKMQRERSQAANRILAWRLLEEKIEERILGAQSKRQKEIEKIRRQKRKRSKRSKEKMLRDKKLQGEKKRSRRSPTSFF</sequence>
<feature type="region of interest" description="Disordered" evidence="3">
    <location>
        <begin position="70"/>
        <end position="117"/>
    </location>
</feature>
<feature type="domain" description="Prokaryotic-type class I peptide chain release factors" evidence="4">
    <location>
        <begin position="13"/>
        <end position="29"/>
    </location>
</feature>
<evidence type="ECO:0000313" key="6">
    <source>
        <dbReference type="Proteomes" id="UP000179242"/>
    </source>
</evidence>
<evidence type="ECO:0000256" key="2">
    <source>
        <dbReference type="ARBA" id="ARBA00022946"/>
    </source>
</evidence>
<dbReference type="PROSITE" id="PS00745">
    <property type="entry name" value="RF_PROK_I"/>
    <property type="match status" value="1"/>
</dbReference>
<dbReference type="Pfam" id="PF00472">
    <property type="entry name" value="RF-1"/>
    <property type="match status" value="1"/>
</dbReference>
<dbReference type="SUPFAM" id="SSF75620">
    <property type="entry name" value="Release factor"/>
    <property type="match status" value="1"/>
</dbReference>
<dbReference type="PANTHER" id="PTHR46203:SF1">
    <property type="entry name" value="MITOCHONDRIAL TRANSLATION RELEASE FACTOR IN RESCUE"/>
    <property type="match status" value="1"/>
</dbReference>
<feature type="compositionally biased region" description="Basic residues" evidence="3">
    <location>
        <begin position="82"/>
        <end position="93"/>
    </location>
</feature>
<evidence type="ECO:0000256" key="3">
    <source>
        <dbReference type="SAM" id="MobiDB-lite"/>
    </source>
</evidence>
<dbReference type="AlphaFoldDB" id="A0A1F4U9S3"/>
<reference evidence="5 6" key="1">
    <citation type="journal article" date="2016" name="Nat. Commun.">
        <title>Thousands of microbial genomes shed light on interconnected biogeochemical processes in an aquifer system.</title>
        <authorList>
            <person name="Anantharaman K."/>
            <person name="Brown C.T."/>
            <person name="Hug L.A."/>
            <person name="Sharon I."/>
            <person name="Castelle C.J."/>
            <person name="Probst A.J."/>
            <person name="Thomas B.C."/>
            <person name="Singh A."/>
            <person name="Wilkins M.J."/>
            <person name="Karaoz U."/>
            <person name="Brodie E.L."/>
            <person name="Williams K.H."/>
            <person name="Hubbard S.S."/>
            <person name="Banfield J.F."/>
        </authorList>
    </citation>
    <scope>NUCLEOTIDE SEQUENCE [LARGE SCALE GENOMIC DNA]</scope>
</reference>
<accession>A0A1F4U9S3</accession>
<evidence type="ECO:0000313" key="5">
    <source>
        <dbReference type="EMBL" id="OGC41043.1"/>
    </source>
</evidence>
<keyword evidence="2" id="KW-0809">Transit peptide</keyword>
<dbReference type="PANTHER" id="PTHR46203">
    <property type="entry name" value="PROBABLE PEPTIDE CHAIN RELEASE FACTOR C12ORF65"/>
    <property type="match status" value="1"/>
</dbReference>
<dbReference type="Proteomes" id="UP000179242">
    <property type="component" value="Unassembled WGS sequence"/>
</dbReference>
<evidence type="ECO:0000256" key="1">
    <source>
        <dbReference type="ARBA" id="ARBA00010835"/>
    </source>
</evidence>
<dbReference type="InterPro" id="IPR045853">
    <property type="entry name" value="Pep_chain_release_fac_I_sf"/>
</dbReference>